<evidence type="ECO:0000313" key="2">
    <source>
        <dbReference type="EMBL" id="OKL56933.1"/>
    </source>
</evidence>
<protein>
    <submittedName>
        <fullName evidence="2">Uncharacterized protein</fullName>
    </submittedName>
</protein>
<feature type="compositionally biased region" description="Polar residues" evidence="1">
    <location>
        <begin position="141"/>
        <end position="150"/>
    </location>
</feature>
<evidence type="ECO:0000256" key="1">
    <source>
        <dbReference type="SAM" id="MobiDB-lite"/>
    </source>
</evidence>
<feature type="region of interest" description="Disordered" evidence="1">
    <location>
        <begin position="100"/>
        <end position="185"/>
    </location>
</feature>
<feature type="compositionally biased region" description="Acidic residues" evidence="1">
    <location>
        <begin position="100"/>
        <end position="123"/>
    </location>
</feature>
<dbReference type="OrthoDB" id="4174352at2759"/>
<evidence type="ECO:0000313" key="3">
    <source>
        <dbReference type="Proteomes" id="UP000214365"/>
    </source>
</evidence>
<organism evidence="2 3">
    <name type="scientific">Talaromyces atroroseus</name>
    <dbReference type="NCBI Taxonomy" id="1441469"/>
    <lineage>
        <taxon>Eukaryota</taxon>
        <taxon>Fungi</taxon>
        <taxon>Dikarya</taxon>
        <taxon>Ascomycota</taxon>
        <taxon>Pezizomycotina</taxon>
        <taxon>Eurotiomycetes</taxon>
        <taxon>Eurotiomycetidae</taxon>
        <taxon>Eurotiales</taxon>
        <taxon>Trichocomaceae</taxon>
        <taxon>Talaromyces</taxon>
        <taxon>Talaromyces sect. Trachyspermi</taxon>
    </lineage>
</organism>
<proteinExistence type="predicted"/>
<dbReference type="GeneID" id="31007646"/>
<name>A0A225ADB1_TALAT</name>
<dbReference type="RefSeq" id="XP_020117054.1">
    <property type="nucleotide sequence ID" value="XM_020262790.1"/>
</dbReference>
<keyword evidence="3" id="KW-1185">Reference proteome</keyword>
<comment type="caution">
    <text evidence="2">The sequence shown here is derived from an EMBL/GenBank/DDBJ whole genome shotgun (WGS) entry which is preliminary data.</text>
</comment>
<dbReference type="EMBL" id="LFMY01000013">
    <property type="protein sequence ID" value="OKL56933.1"/>
    <property type="molecule type" value="Genomic_DNA"/>
</dbReference>
<gene>
    <name evidence="2" type="ORF">UA08_07890</name>
</gene>
<dbReference type="AlphaFoldDB" id="A0A225ADB1"/>
<dbReference type="Proteomes" id="UP000214365">
    <property type="component" value="Unassembled WGS sequence"/>
</dbReference>
<reference evidence="2 3" key="1">
    <citation type="submission" date="2015-06" db="EMBL/GenBank/DDBJ databases">
        <title>Talaromyces atroroseus IBT 11181 draft genome.</title>
        <authorList>
            <person name="Rasmussen K.B."/>
            <person name="Rasmussen S."/>
            <person name="Petersen B."/>
            <person name="Sicheritz-Ponten T."/>
            <person name="Mortensen U.H."/>
            <person name="Thrane U."/>
        </authorList>
    </citation>
    <scope>NUCLEOTIDE SEQUENCE [LARGE SCALE GENOMIC DNA]</scope>
    <source>
        <strain evidence="2 3">IBT 11181</strain>
    </source>
</reference>
<sequence>MDPEVKPGTLLTGFQILCSPLPELLSRTGFQTSSTAYHRMYYNGPLALWPIESEAREIVSRKNLNTDHLSASVRDVSKHPCFIDCEHALCDDELSACNDSVDDPGDGDSDDSTSDDDSDDDHDDSAHVPKASTARIPALNVRNTWSSRLGTNDLKKPSGLMDRFKAITAPSPGADRSDPVAPLTV</sequence>
<accession>A0A225ADB1</accession>